<evidence type="ECO:0000313" key="2">
    <source>
        <dbReference type="EMBL" id="GMA94470.1"/>
    </source>
</evidence>
<gene>
    <name evidence="2" type="ORF">GCM10025881_12940</name>
</gene>
<dbReference type="InterPro" id="IPR016040">
    <property type="entry name" value="NAD(P)-bd_dom"/>
</dbReference>
<evidence type="ECO:0000313" key="3">
    <source>
        <dbReference type="Proteomes" id="UP001157034"/>
    </source>
</evidence>
<dbReference type="Proteomes" id="UP001157034">
    <property type="component" value="Unassembled WGS sequence"/>
</dbReference>
<feature type="domain" description="NAD(P)-binding" evidence="1">
    <location>
        <begin position="7"/>
        <end position="132"/>
    </location>
</feature>
<evidence type="ECO:0000259" key="1">
    <source>
        <dbReference type="Pfam" id="PF13460"/>
    </source>
</evidence>
<sequence>MRLLLAGGTGVIGRPLIPALVAAGHEVVATTRRPESLALLDDRGARGVVMDAFDADRVTAVVAEVAPDAILHELTDLGAGDRDANARLRREGTANLVAAAEAAGVDRMLVQSIAWLVQPGAAAATEDEPITPGVVADMERAVARLPHATVLRYGMLWGPSTWYPDAASARSLPGWAAGCTSTTS</sequence>
<organism evidence="2 3">
    <name type="scientific">Pseudolysinimonas kribbensis</name>
    <dbReference type="NCBI Taxonomy" id="433641"/>
    <lineage>
        <taxon>Bacteria</taxon>
        <taxon>Bacillati</taxon>
        <taxon>Actinomycetota</taxon>
        <taxon>Actinomycetes</taxon>
        <taxon>Micrococcales</taxon>
        <taxon>Microbacteriaceae</taxon>
        <taxon>Pseudolysinimonas</taxon>
    </lineage>
</organism>
<protein>
    <recommendedName>
        <fullName evidence="1">NAD(P)-binding domain-containing protein</fullName>
    </recommendedName>
</protein>
<proteinExistence type="predicted"/>
<dbReference type="RefSeq" id="WP_284255621.1">
    <property type="nucleotide sequence ID" value="NZ_BSVB01000001.1"/>
</dbReference>
<dbReference type="Gene3D" id="3.40.50.720">
    <property type="entry name" value="NAD(P)-binding Rossmann-like Domain"/>
    <property type="match status" value="1"/>
</dbReference>
<comment type="caution">
    <text evidence="2">The sequence shown here is derived from an EMBL/GenBank/DDBJ whole genome shotgun (WGS) entry which is preliminary data.</text>
</comment>
<dbReference type="Pfam" id="PF13460">
    <property type="entry name" value="NAD_binding_10"/>
    <property type="match status" value="1"/>
</dbReference>
<dbReference type="EMBL" id="BSVB01000001">
    <property type="protein sequence ID" value="GMA94470.1"/>
    <property type="molecule type" value="Genomic_DNA"/>
</dbReference>
<accession>A0ABQ6K1I8</accession>
<dbReference type="InterPro" id="IPR036291">
    <property type="entry name" value="NAD(P)-bd_dom_sf"/>
</dbReference>
<name>A0ABQ6K1I8_9MICO</name>
<dbReference type="SUPFAM" id="SSF51735">
    <property type="entry name" value="NAD(P)-binding Rossmann-fold domains"/>
    <property type="match status" value="1"/>
</dbReference>
<reference evidence="3" key="1">
    <citation type="journal article" date="2019" name="Int. J. Syst. Evol. Microbiol.">
        <title>The Global Catalogue of Microorganisms (GCM) 10K type strain sequencing project: providing services to taxonomists for standard genome sequencing and annotation.</title>
        <authorList>
            <consortium name="The Broad Institute Genomics Platform"/>
            <consortium name="The Broad Institute Genome Sequencing Center for Infectious Disease"/>
            <person name="Wu L."/>
            <person name="Ma J."/>
        </authorList>
    </citation>
    <scope>NUCLEOTIDE SEQUENCE [LARGE SCALE GENOMIC DNA]</scope>
    <source>
        <strain evidence="3">NBRC 108894</strain>
    </source>
</reference>
<keyword evidence="3" id="KW-1185">Reference proteome</keyword>